<reference evidence="1" key="2">
    <citation type="journal article" date="2022" name="Sci. Total Environ.">
        <title>Prevalence, transmission, and molecular epidemiology of tet(X)-positive bacteria among humans, animals, and environmental niches in China: An epidemiological, and genomic-based study.</title>
        <authorList>
            <person name="Dong N."/>
            <person name="Zeng Y."/>
            <person name="Cai C."/>
            <person name="Sun C."/>
            <person name="Lu J."/>
            <person name="Liu C."/>
            <person name="Zhou H."/>
            <person name="Sun Q."/>
            <person name="Shu L."/>
            <person name="Wang H."/>
            <person name="Wang Y."/>
            <person name="Wang S."/>
            <person name="Wu C."/>
            <person name="Chan E.W."/>
            <person name="Chen G."/>
            <person name="Shen Z."/>
            <person name="Chen S."/>
            <person name="Zhang R."/>
        </authorList>
    </citation>
    <scope>NUCLEOTIDE SEQUENCE</scope>
    <source>
        <strain evidence="1">R655-4</strain>
    </source>
</reference>
<dbReference type="Proteomes" id="UP001170959">
    <property type="component" value="Unassembled WGS sequence"/>
</dbReference>
<evidence type="ECO:0000313" key="1">
    <source>
        <dbReference type="EMBL" id="MDM1073760.1"/>
    </source>
</evidence>
<organism evidence="1 2">
    <name type="scientific">Empedobacter brevis</name>
    <dbReference type="NCBI Taxonomy" id="247"/>
    <lineage>
        <taxon>Bacteria</taxon>
        <taxon>Pseudomonadati</taxon>
        <taxon>Bacteroidota</taxon>
        <taxon>Flavobacteriia</taxon>
        <taxon>Flavobacteriales</taxon>
        <taxon>Weeksellaceae</taxon>
        <taxon>Empedobacter</taxon>
    </lineage>
</organism>
<accession>A0AAJ1VAU3</accession>
<sequence>MKNILKPFTSIGEFRLNSLISDYSNIFNLIEDEYDNITNWTTYYVEGQDIILFVENKFIVSIKCKELCIYNNINLIKSSTDIFKTMNLNVQFDEEVYIDDFEIQKVYNVDSLGLQCWTNVNNIIVSIII</sequence>
<reference evidence="1" key="1">
    <citation type="submission" date="2020-06" db="EMBL/GenBank/DDBJ databases">
        <authorList>
            <person name="Dong N."/>
        </authorList>
    </citation>
    <scope>NUCLEOTIDE SEQUENCE</scope>
    <source>
        <strain evidence="1">R655-4</strain>
    </source>
</reference>
<gene>
    <name evidence="1" type="ORF">HX001_14825</name>
</gene>
<protein>
    <submittedName>
        <fullName evidence="1">Uncharacterized protein</fullName>
    </submittedName>
</protein>
<dbReference type="RefSeq" id="WP_159155620.1">
    <property type="nucleotide sequence ID" value="NZ_CP013210.1"/>
</dbReference>
<proteinExistence type="predicted"/>
<dbReference type="AlphaFoldDB" id="A0AAJ1VAU3"/>
<comment type="caution">
    <text evidence="1">The sequence shown here is derived from an EMBL/GenBank/DDBJ whole genome shotgun (WGS) entry which is preliminary data.</text>
</comment>
<evidence type="ECO:0000313" key="2">
    <source>
        <dbReference type="Proteomes" id="UP001170959"/>
    </source>
</evidence>
<name>A0AAJ1VAU3_9FLAO</name>
<dbReference type="EMBL" id="JACAGJ010000008">
    <property type="protein sequence ID" value="MDM1073760.1"/>
    <property type="molecule type" value="Genomic_DNA"/>
</dbReference>